<dbReference type="OrthoDB" id="1932242at2"/>
<dbReference type="Proteomes" id="UP000190256">
    <property type="component" value="Unassembled WGS sequence"/>
</dbReference>
<sequence>MQWAEQLKDEYSKIAKEKMEATQFGSTASTTLDEPIRTDESVANDLDMGKTTYRKAKYIYENGNNELIQQFDDEQLSINKIIVLYYHHV</sequence>
<proteinExistence type="predicted"/>
<gene>
    <name evidence="1" type="ORF">BS638_12415</name>
</gene>
<protein>
    <submittedName>
        <fullName evidence="1">Uncharacterized protein</fullName>
    </submittedName>
</protein>
<organism evidence="1 2">
    <name type="scientific">Clostridium tepidum</name>
    <dbReference type="NCBI Taxonomy" id="1962263"/>
    <lineage>
        <taxon>Bacteria</taxon>
        <taxon>Bacillati</taxon>
        <taxon>Bacillota</taxon>
        <taxon>Clostridia</taxon>
        <taxon>Eubacteriales</taxon>
        <taxon>Clostridiaceae</taxon>
        <taxon>Clostridium</taxon>
    </lineage>
</organism>
<dbReference type="EMBL" id="MRAE01000044">
    <property type="protein sequence ID" value="OOO63996.1"/>
    <property type="molecule type" value="Genomic_DNA"/>
</dbReference>
<comment type="caution">
    <text evidence="1">The sequence shown here is derived from an EMBL/GenBank/DDBJ whole genome shotgun (WGS) entry which is preliminary data.</text>
</comment>
<name>A0A1S9I0Y3_9CLOT</name>
<reference evidence="1 2" key="1">
    <citation type="submission" date="2016-12" db="EMBL/GenBank/DDBJ databases">
        <title>Clostridium tepidum sp. nov., a close relative of Clostridium sporogenes and Clostridium botulinum Group I.</title>
        <authorList>
            <person name="Dobritsa A.P."/>
            <person name="Kutumbaka K.K."/>
            <person name="Werner K."/>
            <person name="Wiedmann M."/>
            <person name="Asmus A."/>
            <person name="Samadpour M."/>
        </authorList>
    </citation>
    <scope>NUCLEOTIDE SEQUENCE [LARGE SCALE GENOMIC DNA]</scope>
    <source>
        <strain evidence="1 2">IEH 97212</strain>
    </source>
</reference>
<accession>A0A1S9I0Y3</accession>
<evidence type="ECO:0000313" key="1">
    <source>
        <dbReference type="EMBL" id="OOO63996.1"/>
    </source>
</evidence>
<dbReference type="RefSeq" id="WP_078054781.1">
    <property type="nucleotide sequence ID" value="NZ_MRAE01000044.1"/>
</dbReference>
<dbReference type="AlphaFoldDB" id="A0A1S9I0Y3"/>
<evidence type="ECO:0000313" key="2">
    <source>
        <dbReference type="Proteomes" id="UP000190256"/>
    </source>
</evidence>